<dbReference type="AlphaFoldDB" id="A0A0F9P8X6"/>
<name>A0A0F9P8X6_9ZZZZ</name>
<sequence>MAVKYWSAEAALYEFDYDTGTHAPVVGEVINVDVEAAETAIIVAWTVATGTWGGNNAAGKMWVYTASATFITNLQNNDNIDDSADNQICITTGGVTLKTGDWDIAGNWGTGEDPTIPVANDEVVFDGRSTISVDDGIAVGETGGVDFDLLHVKESFTGDIGASGERLHTSAAKIIIEGSGTYYIEVSESVASADQVIPLVIINNKGATVYLTSNRNDGSYCCEFTQVIVTGGTVHIGDSNIDTAVQYLRLSPRYNRRNMVTVTIYEDCIRSKATAYNMSVYMEDGICTMD</sequence>
<proteinExistence type="predicted"/>
<comment type="caution">
    <text evidence="1">The sequence shown here is derived from an EMBL/GenBank/DDBJ whole genome shotgun (WGS) entry which is preliminary data.</text>
</comment>
<dbReference type="EMBL" id="LAZR01003198">
    <property type="protein sequence ID" value="KKN20897.1"/>
    <property type="molecule type" value="Genomic_DNA"/>
</dbReference>
<organism evidence="1">
    <name type="scientific">marine sediment metagenome</name>
    <dbReference type="NCBI Taxonomy" id="412755"/>
    <lineage>
        <taxon>unclassified sequences</taxon>
        <taxon>metagenomes</taxon>
        <taxon>ecological metagenomes</taxon>
    </lineage>
</organism>
<protein>
    <submittedName>
        <fullName evidence="1">Uncharacterized protein</fullName>
    </submittedName>
</protein>
<evidence type="ECO:0000313" key="1">
    <source>
        <dbReference type="EMBL" id="KKN20897.1"/>
    </source>
</evidence>
<accession>A0A0F9P8X6</accession>
<gene>
    <name evidence="1" type="ORF">LCGC14_0931010</name>
</gene>
<reference evidence="1" key="1">
    <citation type="journal article" date="2015" name="Nature">
        <title>Complex archaea that bridge the gap between prokaryotes and eukaryotes.</title>
        <authorList>
            <person name="Spang A."/>
            <person name="Saw J.H."/>
            <person name="Jorgensen S.L."/>
            <person name="Zaremba-Niedzwiedzka K."/>
            <person name="Martijn J."/>
            <person name="Lind A.E."/>
            <person name="van Eijk R."/>
            <person name="Schleper C."/>
            <person name="Guy L."/>
            <person name="Ettema T.J."/>
        </authorList>
    </citation>
    <scope>NUCLEOTIDE SEQUENCE</scope>
</reference>
<feature type="non-terminal residue" evidence="1">
    <location>
        <position position="290"/>
    </location>
</feature>